<keyword evidence="7" id="KW-1005">Bacterial flagellum biogenesis</keyword>
<keyword evidence="9" id="KW-0966">Cell projection</keyword>
<dbReference type="Pfam" id="PF17656">
    <property type="entry name" value="ChapFlgA_N"/>
    <property type="match status" value="1"/>
</dbReference>
<dbReference type="NCBIfam" id="TIGR03170">
    <property type="entry name" value="flgA_cterm"/>
    <property type="match status" value="1"/>
</dbReference>
<accession>A0AAJ0U137</accession>
<keyword evidence="9" id="KW-0282">Flagellum</keyword>
<keyword evidence="9" id="KW-0969">Cilium</keyword>
<evidence type="ECO:0000256" key="1">
    <source>
        <dbReference type="ARBA" id="ARBA00004418"/>
    </source>
</evidence>
<dbReference type="GO" id="GO:0044780">
    <property type="term" value="P:bacterial-type flagellum assembly"/>
    <property type="evidence" value="ECO:0007669"/>
    <property type="project" value="InterPro"/>
</dbReference>
<name>A0AAJ0U137_9GAMM</name>
<evidence type="ECO:0000313" key="10">
    <source>
        <dbReference type="Proteomes" id="UP001296776"/>
    </source>
</evidence>
<organism evidence="9 10">
    <name type="scientific">Halochromatium glycolicum</name>
    <dbReference type="NCBI Taxonomy" id="85075"/>
    <lineage>
        <taxon>Bacteria</taxon>
        <taxon>Pseudomonadati</taxon>
        <taxon>Pseudomonadota</taxon>
        <taxon>Gammaproteobacteria</taxon>
        <taxon>Chromatiales</taxon>
        <taxon>Chromatiaceae</taxon>
        <taxon>Halochromatium</taxon>
    </lineage>
</organism>
<evidence type="ECO:0000256" key="5">
    <source>
        <dbReference type="ARBA" id="ARBA00022764"/>
    </source>
</evidence>
<proteinExistence type="inferred from homology"/>
<feature type="domain" description="SAF" evidence="8">
    <location>
        <begin position="121"/>
        <end position="183"/>
    </location>
</feature>
<keyword evidence="4" id="KW-0732">Signal</keyword>
<keyword evidence="10" id="KW-1185">Reference proteome</keyword>
<comment type="similarity">
    <text evidence="2 7">Belongs to the FlgA family.</text>
</comment>
<evidence type="ECO:0000256" key="2">
    <source>
        <dbReference type="ARBA" id="ARBA00010474"/>
    </source>
</evidence>
<dbReference type="InterPro" id="IPR013974">
    <property type="entry name" value="SAF"/>
</dbReference>
<dbReference type="PANTHER" id="PTHR36307:SF1">
    <property type="entry name" value="FLAGELLA BASAL BODY P-RING FORMATION PROTEIN FLGA"/>
    <property type="match status" value="1"/>
</dbReference>
<evidence type="ECO:0000256" key="6">
    <source>
        <dbReference type="ARBA" id="ARBA00025643"/>
    </source>
</evidence>
<reference evidence="9" key="2">
    <citation type="journal article" date="2020" name="Microorganisms">
        <title>Osmotic Adaptation and Compatible Solute Biosynthesis of Phototrophic Bacteria as Revealed from Genome Analyses.</title>
        <authorList>
            <person name="Imhoff J.F."/>
            <person name="Rahn T."/>
            <person name="Kunzel S."/>
            <person name="Keller A."/>
            <person name="Neulinger S.C."/>
        </authorList>
    </citation>
    <scope>NUCLEOTIDE SEQUENCE</scope>
    <source>
        <strain evidence="9">DSM 11080</strain>
    </source>
</reference>
<dbReference type="CDD" id="cd11614">
    <property type="entry name" value="SAF_CpaB_FlgA_like"/>
    <property type="match status" value="1"/>
</dbReference>
<evidence type="ECO:0000256" key="4">
    <source>
        <dbReference type="ARBA" id="ARBA00022729"/>
    </source>
</evidence>
<sequence length="245" mass="26782">MPLRDLPAFCRDLGLILGTTAFAAPLALGLVGNTPAQADERADEPALEAVERFLYEQTRDQGAEVVIEVHPPSAELPPCPSPEPFLPRPSDSLGGRVSVGVRCGDDGRQVRYLQAEIDVYGRYPVLKQPLSAGSQVMPAMLRSEHGNLSRLPRDAVREPESVIGQVARRNLAAGVPLQHRQFEIKPLVERGDQVVVEARGSNFRVTREGTALDPGGAGDLVRVRFPDRELVRARVVDKARLVIEY</sequence>
<evidence type="ECO:0000313" key="9">
    <source>
        <dbReference type="EMBL" id="MBK1703321.1"/>
    </source>
</evidence>
<dbReference type="Proteomes" id="UP001296776">
    <property type="component" value="Unassembled WGS sequence"/>
</dbReference>
<dbReference type="SMART" id="SM00858">
    <property type="entry name" value="SAF"/>
    <property type="match status" value="1"/>
</dbReference>
<dbReference type="Pfam" id="PF13144">
    <property type="entry name" value="ChapFlgA"/>
    <property type="match status" value="1"/>
</dbReference>
<dbReference type="InterPro" id="IPR017585">
    <property type="entry name" value="SAF_FlgA"/>
</dbReference>
<dbReference type="Gene3D" id="3.90.1210.10">
    <property type="entry name" value="Antifreeze-like/N-acetylneuraminic acid synthase C-terminal domain"/>
    <property type="match status" value="1"/>
</dbReference>
<protein>
    <recommendedName>
        <fullName evidence="3 7">Flagella basal body P-ring formation protein FlgA</fullName>
    </recommendedName>
</protein>
<reference evidence="9" key="1">
    <citation type="submission" date="2017-08" db="EMBL/GenBank/DDBJ databases">
        <authorList>
            <person name="Imhoff J.F."/>
            <person name="Rahn T."/>
            <person name="Kuenzel S."/>
            <person name="Neulinger S.C."/>
        </authorList>
    </citation>
    <scope>NUCLEOTIDE SEQUENCE</scope>
    <source>
        <strain evidence="9">DSM 11080</strain>
    </source>
</reference>
<gene>
    <name evidence="9" type="ORF">CKO40_01825</name>
</gene>
<comment type="function">
    <text evidence="6 7">Involved in the assembly process of the P-ring formation. It may associate with FlgF on the rod constituting a structure essential for the P-ring assembly or may act as a modulator protein for the P-ring assembly.</text>
</comment>
<evidence type="ECO:0000256" key="7">
    <source>
        <dbReference type="RuleBase" id="RU362063"/>
    </source>
</evidence>
<evidence type="ECO:0000256" key="3">
    <source>
        <dbReference type="ARBA" id="ARBA00014754"/>
    </source>
</evidence>
<comment type="subcellular location">
    <subcellularLocation>
        <location evidence="1 7">Periplasm</location>
    </subcellularLocation>
</comment>
<dbReference type="InterPro" id="IPR041231">
    <property type="entry name" value="FlgA_N"/>
</dbReference>
<dbReference type="InterPro" id="IPR039246">
    <property type="entry name" value="Flagellar_FlgA"/>
</dbReference>
<dbReference type="GO" id="GO:0042597">
    <property type="term" value="C:periplasmic space"/>
    <property type="evidence" value="ECO:0007669"/>
    <property type="project" value="UniProtKB-SubCell"/>
</dbReference>
<dbReference type="Gene3D" id="2.30.30.760">
    <property type="match status" value="1"/>
</dbReference>
<comment type="caution">
    <text evidence="9">The sequence shown here is derived from an EMBL/GenBank/DDBJ whole genome shotgun (WGS) entry which is preliminary data.</text>
</comment>
<dbReference type="PANTHER" id="PTHR36307">
    <property type="entry name" value="FLAGELLA BASAL BODY P-RING FORMATION PROTEIN FLGA"/>
    <property type="match status" value="1"/>
</dbReference>
<dbReference type="AlphaFoldDB" id="A0AAJ0U137"/>
<evidence type="ECO:0000259" key="8">
    <source>
        <dbReference type="SMART" id="SM00858"/>
    </source>
</evidence>
<keyword evidence="5 7" id="KW-0574">Periplasm</keyword>
<dbReference type="EMBL" id="NRSJ01000002">
    <property type="protein sequence ID" value="MBK1703321.1"/>
    <property type="molecule type" value="Genomic_DNA"/>
</dbReference>